<proteinExistence type="predicted"/>
<comment type="caution">
    <text evidence="1">The sequence shown here is derived from an EMBL/GenBank/DDBJ whole genome shotgun (WGS) entry which is preliminary data.</text>
</comment>
<name>A0AAV3QKR8_LITER</name>
<sequence length="117" mass="12616">MRQSGAVLSPIEEEGGYGVGLKSTYAAMVATRMVLNSRKVSKNVLKGSNKGSLKGDVPSSVNDTTLSLIPKVEHPSSAKEYRPISCCNNIYKAITKELVHGYHREDGVPKAVIKVDL</sequence>
<evidence type="ECO:0000313" key="2">
    <source>
        <dbReference type="Proteomes" id="UP001454036"/>
    </source>
</evidence>
<evidence type="ECO:0000313" key="1">
    <source>
        <dbReference type="EMBL" id="GAA0163310.1"/>
    </source>
</evidence>
<reference evidence="1 2" key="1">
    <citation type="submission" date="2024-01" db="EMBL/GenBank/DDBJ databases">
        <title>The complete chloroplast genome sequence of Lithospermum erythrorhizon: insights into the phylogenetic relationship among Boraginaceae species and the maternal lineages of purple gromwells.</title>
        <authorList>
            <person name="Okada T."/>
            <person name="Watanabe K."/>
        </authorList>
    </citation>
    <scope>NUCLEOTIDE SEQUENCE [LARGE SCALE GENOMIC DNA]</scope>
</reference>
<dbReference type="Proteomes" id="UP001454036">
    <property type="component" value="Unassembled WGS sequence"/>
</dbReference>
<protein>
    <submittedName>
        <fullName evidence="1">Uncharacterized protein</fullName>
    </submittedName>
</protein>
<accession>A0AAV3QKR8</accession>
<keyword evidence="2" id="KW-1185">Reference proteome</keyword>
<gene>
    <name evidence="1" type="ORF">LIER_39573</name>
</gene>
<organism evidence="1 2">
    <name type="scientific">Lithospermum erythrorhizon</name>
    <name type="common">Purple gromwell</name>
    <name type="synonym">Lithospermum officinale var. erythrorhizon</name>
    <dbReference type="NCBI Taxonomy" id="34254"/>
    <lineage>
        <taxon>Eukaryota</taxon>
        <taxon>Viridiplantae</taxon>
        <taxon>Streptophyta</taxon>
        <taxon>Embryophyta</taxon>
        <taxon>Tracheophyta</taxon>
        <taxon>Spermatophyta</taxon>
        <taxon>Magnoliopsida</taxon>
        <taxon>eudicotyledons</taxon>
        <taxon>Gunneridae</taxon>
        <taxon>Pentapetalae</taxon>
        <taxon>asterids</taxon>
        <taxon>lamiids</taxon>
        <taxon>Boraginales</taxon>
        <taxon>Boraginaceae</taxon>
        <taxon>Boraginoideae</taxon>
        <taxon>Lithospermeae</taxon>
        <taxon>Lithospermum</taxon>
    </lineage>
</organism>
<dbReference type="EMBL" id="BAABME010021443">
    <property type="protein sequence ID" value="GAA0163310.1"/>
    <property type="molecule type" value="Genomic_DNA"/>
</dbReference>
<dbReference type="AlphaFoldDB" id="A0AAV3QKR8"/>